<dbReference type="RefSeq" id="WP_115089988.1">
    <property type="nucleotide sequence ID" value="NZ_CP068107.1"/>
</dbReference>
<dbReference type="GO" id="GO:0070566">
    <property type="term" value="F:adenylyltransferase activity"/>
    <property type="evidence" value="ECO:0007669"/>
    <property type="project" value="InterPro"/>
</dbReference>
<keyword evidence="6" id="KW-0548">Nucleotidyltransferase</keyword>
<evidence type="ECO:0000259" key="4">
    <source>
        <dbReference type="Pfam" id="PF13427"/>
    </source>
</evidence>
<proteinExistence type="predicted"/>
<dbReference type="Pfam" id="PF18765">
    <property type="entry name" value="Polbeta"/>
    <property type="match status" value="1"/>
</dbReference>
<evidence type="ECO:0000256" key="2">
    <source>
        <dbReference type="ARBA" id="ARBA00023251"/>
    </source>
</evidence>
<organism evidence="6 7">
    <name type="scientific">Myroides odoratus</name>
    <name type="common">Flavobacterium odoratum</name>
    <dbReference type="NCBI Taxonomy" id="256"/>
    <lineage>
        <taxon>Bacteria</taxon>
        <taxon>Pseudomonadati</taxon>
        <taxon>Bacteroidota</taxon>
        <taxon>Flavobacteriia</taxon>
        <taxon>Flavobacteriales</taxon>
        <taxon>Flavobacteriaceae</taxon>
        <taxon>Myroides</taxon>
    </lineage>
</organism>
<evidence type="ECO:0000313" key="6">
    <source>
        <dbReference type="EMBL" id="STZ26951.1"/>
    </source>
</evidence>
<keyword evidence="7" id="KW-1185">Reference proteome</keyword>
<reference evidence="6 7" key="1">
    <citation type="submission" date="2018-06" db="EMBL/GenBank/DDBJ databases">
        <authorList>
            <consortium name="Pathogen Informatics"/>
            <person name="Doyle S."/>
        </authorList>
    </citation>
    <scope>NUCLEOTIDE SEQUENCE [LARGE SCALE GENOMIC DNA]</scope>
    <source>
        <strain evidence="6 7">NCTC11179</strain>
    </source>
</reference>
<dbReference type="EC" id="2.7.7.47" evidence="6"/>
<feature type="domain" description="Adenylyltransferase AadA C-terminal" evidence="4">
    <location>
        <begin position="147"/>
        <end position="247"/>
    </location>
</feature>
<dbReference type="Pfam" id="PF13427">
    <property type="entry name" value="AadA_C"/>
    <property type="match status" value="1"/>
</dbReference>
<accession>A0A378RKZ1</accession>
<feature type="domain" description="Polymerase beta nucleotidyltransferase" evidence="5">
    <location>
        <begin position="23"/>
        <end position="89"/>
    </location>
</feature>
<dbReference type="InterPro" id="IPR024172">
    <property type="entry name" value="AadA/Aad9"/>
</dbReference>
<dbReference type="EMBL" id="UGQL01000001">
    <property type="protein sequence ID" value="STZ26951.1"/>
    <property type="molecule type" value="Genomic_DNA"/>
</dbReference>
<comment type="catalytic activity">
    <reaction evidence="3">
        <text>spectinomycin + ATP = 9-O-adenylylspectinomycin + diphosphate</text>
        <dbReference type="Rhea" id="RHEA:63228"/>
        <dbReference type="ChEBI" id="CHEBI:30616"/>
        <dbReference type="ChEBI" id="CHEBI:33019"/>
        <dbReference type="ChEBI" id="CHEBI:146260"/>
        <dbReference type="ChEBI" id="CHEBI:146261"/>
    </reaction>
</comment>
<dbReference type="Proteomes" id="UP000255024">
    <property type="component" value="Unassembled WGS sequence"/>
</dbReference>
<gene>
    <name evidence="6" type="primary">ant1_2</name>
    <name evidence="6" type="ORF">NCTC11179_00478</name>
</gene>
<dbReference type="InterPro" id="IPR043519">
    <property type="entry name" value="NT_sf"/>
</dbReference>
<keyword evidence="1 6" id="KW-0808">Transferase</keyword>
<protein>
    <submittedName>
        <fullName evidence="6">Streptomycin 3''-adenylyltransferase</fullName>
        <ecNumber evidence="6">2.7.7.47</ecNumber>
    </submittedName>
</protein>
<dbReference type="GO" id="GO:0009012">
    <property type="term" value="F:aminoglycoside 3''-adenylyltransferase activity"/>
    <property type="evidence" value="ECO:0007669"/>
    <property type="project" value="UniProtKB-EC"/>
</dbReference>
<evidence type="ECO:0000313" key="7">
    <source>
        <dbReference type="Proteomes" id="UP000255024"/>
    </source>
</evidence>
<sequence>MMKLSNQIQSTTQFLIDTLGVSLKAIYLYGSYVEGGLKYKSDIDLFVIVDQTISLEIKKALIESLLLLSGEIDNNQGKRYLEVTIINQTELSNLEFPLHREFQYGEWLREDFLNGYIPKKTIDQDLTILLRQIRQNNMVLYGIPAHELLPLVSEEEFNRSILALLPALMVDLKDDTTNVILTLCRMFYSLQTGQITSKDKAVDYLLKYAIPENFKPLLIQVKDNYLGNKNTDQPINQDVVVEFANFISSLILQYQENY</sequence>
<dbReference type="PIRSF" id="PIRSF000819">
    <property type="entry name" value="Streptomycin_3-adenylyltransf"/>
    <property type="match status" value="1"/>
</dbReference>
<keyword evidence="2" id="KW-0046">Antibiotic resistance</keyword>
<dbReference type="Gene3D" id="3.30.460.10">
    <property type="entry name" value="Beta Polymerase, domain 2"/>
    <property type="match status" value="1"/>
</dbReference>
<evidence type="ECO:0000259" key="5">
    <source>
        <dbReference type="Pfam" id="PF18765"/>
    </source>
</evidence>
<dbReference type="AlphaFoldDB" id="A0A378RKZ1"/>
<dbReference type="SUPFAM" id="SSF81301">
    <property type="entry name" value="Nucleotidyltransferase"/>
    <property type="match status" value="1"/>
</dbReference>
<name>A0A378RKZ1_MYROD</name>
<evidence type="ECO:0000256" key="3">
    <source>
        <dbReference type="ARBA" id="ARBA00047831"/>
    </source>
</evidence>
<dbReference type="GO" id="GO:0046677">
    <property type="term" value="P:response to antibiotic"/>
    <property type="evidence" value="ECO:0007669"/>
    <property type="project" value="UniProtKB-KW"/>
</dbReference>
<evidence type="ECO:0000256" key="1">
    <source>
        <dbReference type="ARBA" id="ARBA00022679"/>
    </source>
</evidence>
<dbReference type="NCBIfam" id="NF010309">
    <property type="entry name" value="PRK13746.1"/>
    <property type="match status" value="1"/>
</dbReference>
<dbReference type="InterPro" id="IPR041633">
    <property type="entry name" value="Polbeta"/>
</dbReference>
<dbReference type="InterPro" id="IPR025184">
    <property type="entry name" value="AadA_C"/>
</dbReference>
<dbReference type="CDD" id="cd05403">
    <property type="entry name" value="NT_KNTase_like"/>
    <property type="match status" value="1"/>
</dbReference>